<dbReference type="Proteomes" id="UP001064048">
    <property type="component" value="Chromosome 17"/>
</dbReference>
<protein>
    <submittedName>
        <fullName evidence="1">Uncharacterized protein</fullName>
    </submittedName>
</protein>
<evidence type="ECO:0000313" key="2">
    <source>
        <dbReference type="Proteomes" id="UP001064048"/>
    </source>
</evidence>
<accession>A0ACC0KK60</accession>
<comment type="caution">
    <text evidence="1">The sequence shown here is derived from an EMBL/GenBank/DDBJ whole genome shotgun (WGS) entry which is preliminary data.</text>
</comment>
<sequence>MEVFGVAKGAGAQIFHVIDNVPTINPLLNRGVTPTSAEGNIELKNIIFHYPSRPDVPVLKGVNLTVKRGQSVALVGHSGCGKSTIIQLISRYYDVIDGSVRVDGHDVRELSVRWLRAQVGLVGQEPVLFNTSVRENIRYGREDASDADIEAAARQANAHQFILKLPKLKKLNERNT</sequence>
<dbReference type="EMBL" id="CM046117">
    <property type="protein sequence ID" value="KAI8436924.1"/>
    <property type="molecule type" value="Genomic_DNA"/>
</dbReference>
<name>A0ACC0KK60_CHOFU</name>
<reference evidence="1 2" key="1">
    <citation type="journal article" date="2022" name="Genome Biol. Evol.">
        <title>The Spruce Budworm Genome: Reconstructing the Evolutionary History of Antifreeze Proteins.</title>
        <authorList>
            <person name="Beliveau C."/>
            <person name="Gagne P."/>
            <person name="Picq S."/>
            <person name="Vernygora O."/>
            <person name="Keeling C.I."/>
            <person name="Pinkney K."/>
            <person name="Doucet D."/>
            <person name="Wen F."/>
            <person name="Johnston J.S."/>
            <person name="Maaroufi H."/>
            <person name="Boyle B."/>
            <person name="Laroche J."/>
            <person name="Dewar K."/>
            <person name="Juretic N."/>
            <person name="Blackburn G."/>
            <person name="Nisole A."/>
            <person name="Brunet B."/>
            <person name="Brandao M."/>
            <person name="Lumley L."/>
            <person name="Duan J."/>
            <person name="Quan G."/>
            <person name="Lucarotti C.J."/>
            <person name="Roe A.D."/>
            <person name="Sperling F.A.H."/>
            <person name="Levesque R.C."/>
            <person name="Cusson M."/>
        </authorList>
    </citation>
    <scope>NUCLEOTIDE SEQUENCE [LARGE SCALE GENOMIC DNA]</scope>
    <source>
        <strain evidence="1">Glfc:IPQL:Cfum</strain>
    </source>
</reference>
<keyword evidence="2" id="KW-1185">Reference proteome</keyword>
<evidence type="ECO:0000313" key="1">
    <source>
        <dbReference type="EMBL" id="KAI8436924.1"/>
    </source>
</evidence>
<proteinExistence type="predicted"/>
<organism evidence="1 2">
    <name type="scientific">Choristoneura fumiferana</name>
    <name type="common">Spruce budworm moth</name>
    <name type="synonym">Archips fumiferana</name>
    <dbReference type="NCBI Taxonomy" id="7141"/>
    <lineage>
        <taxon>Eukaryota</taxon>
        <taxon>Metazoa</taxon>
        <taxon>Ecdysozoa</taxon>
        <taxon>Arthropoda</taxon>
        <taxon>Hexapoda</taxon>
        <taxon>Insecta</taxon>
        <taxon>Pterygota</taxon>
        <taxon>Neoptera</taxon>
        <taxon>Endopterygota</taxon>
        <taxon>Lepidoptera</taxon>
        <taxon>Glossata</taxon>
        <taxon>Ditrysia</taxon>
        <taxon>Tortricoidea</taxon>
        <taxon>Tortricidae</taxon>
        <taxon>Tortricinae</taxon>
        <taxon>Choristoneura</taxon>
    </lineage>
</organism>
<gene>
    <name evidence="1" type="ORF">MSG28_010350</name>
</gene>